<name>C2FSW3_SPHSI</name>
<protein>
    <submittedName>
        <fullName evidence="1">Uncharacterized protein</fullName>
    </submittedName>
</protein>
<evidence type="ECO:0000313" key="2">
    <source>
        <dbReference type="Proteomes" id="UP000006241"/>
    </source>
</evidence>
<proteinExistence type="predicted"/>
<dbReference type="Proteomes" id="UP000006241">
    <property type="component" value="Unassembled WGS sequence"/>
</dbReference>
<dbReference type="EMBL" id="ACHB01000007">
    <property type="protein sequence ID" value="EEI94087.1"/>
    <property type="molecule type" value="Genomic_DNA"/>
</dbReference>
<dbReference type="AlphaFoldDB" id="C2FSW3"/>
<accession>C2FSW3</accession>
<reference evidence="1 2" key="1">
    <citation type="submission" date="2009-01" db="EMBL/GenBank/DDBJ databases">
        <authorList>
            <person name="Qin X."/>
            <person name="Bachman B."/>
            <person name="Battles P."/>
            <person name="Bell A."/>
            <person name="Bess C."/>
            <person name="Bickham C."/>
            <person name="Chaboub L."/>
            <person name="Chen D."/>
            <person name="Coyle M."/>
            <person name="Deiros D.R."/>
            <person name="Dinh H."/>
            <person name="Forbes L."/>
            <person name="Fowler G."/>
            <person name="Francisco L."/>
            <person name="Fu Q."/>
            <person name="Gubbala S."/>
            <person name="Hale W."/>
            <person name="Han Y."/>
            <person name="Hemphill L."/>
            <person name="Highlander S.K."/>
            <person name="Hirani K."/>
            <person name="Hogues M."/>
            <person name="Jackson L."/>
            <person name="Jakkamsetti A."/>
            <person name="Javaid M."/>
            <person name="Jiang H."/>
            <person name="Korchina V."/>
            <person name="Kovar C."/>
            <person name="Lara F."/>
            <person name="Lee S."/>
            <person name="Mata R."/>
            <person name="Mathew T."/>
            <person name="Moen C."/>
            <person name="Morales K."/>
            <person name="Munidasa M."/>
            <person name="Nazareth L."/>
            <person name="Ngo R."/>
            <person name="Nguyen L."/>
            <person name="Okwuonu G."/>
            <person name="Ongeri F."/>
            <person name="Patil S."/>
            <person name="Petrosino J."/>
            <person name="Pham C."/>
            <person name="Pham P."/>
            <person name="Pu L.-L."/>
            <person name="Puazo M."/>
            <person name="Raj R."/>
            <person name="Reid J."/>
            <person name="Rouhana J."/>
            <person name="Saada N."/>
            <person name="Shang Y."/>
            <person name="Simmons D."/>
            <person name="Thornton R."/>
            <person name="Warren J."/>
            <person name="Weissenberger G."/>
            <person name="Zhang J."/>
            <person name="Zhang L."/>
            <person name="Zhou C."/>
            <person name="Zhu D."/>
            <person name="Muzny D."/>
            <person name="Worley K."/>
            <person name="Gibbs R."/>
        </authorList>
    </citation>
    <scope>NUCLEOTIDE SEQUENCE [LARGE SCALE GENOMIC DNA]</scope>
    <source>
        <strain evidence="1 2">ATCC 33300</strain>
    </source>
</reference>
<evidence type="ECO:0000313" key="1">
    <source>
        <dbReference type="EMBL" id="EEI94087.1"/>
    </source>
</evidence>
<organism evidence="1 2">
    <name type="scientific">Sphingobacterium spiritivorum ATCC 33300</name>
    <dbReference type="NCBI Taxonomy" id="525372"/>
    <lineage>
        <taxon>Bacteria</taxon>
        <taxon>Pseudomonadati</taxon>
        <taxon>Bacteroidota</taxon>
        <taxon>Sphingobacteriia</taxon>
        <taxon>Sphingobacteriales</taxon>
        <taxon>Sphingobacteriaceae</taxon>
        <taxon>Sphingobacterium</taxon>
    </lineage>
</organism>
<gene>
    <name evidence="1" type="ORF">HMPREF0765_0419</name>
</gene>
<comment type="caution">
    <text evidence="1">The sequence shown here is derived from an EMBL/GenBank/DDBJ whole genome shotgun (WGS) entry which is preliminary data.</text>
</comment>
<dbReference type="HOGENOM" id="CLU_3122799_0_0_10"/>
<sequence length="50" mass="5925">MKEFPAFIEKLTVYLSKEYQNPNFDFLINNAGTGDILYLQTLLKKNLIQW</sequence>